<reference evidence="1 2" key="1">
    <citation type="submission" date="2024-01" db="EMBL/GenBank/DDBJ databases">
        <title>The complete chloroplast genome sequence of Lithospermum erythrorhizon: insights into the phylogenetic relationship among Boraginaceae species and the maternal lineages of purple gromwells.</title>
        <authorList>
            <person name="Okada T."/>
            <person name="Watanabe K."/>
        </authorList>
    </citation>
    <scope>NUCLEOTIDE SEQUENCE [LARGE SCALE GENOMIC DNA]</scope>
</reference>
<name>A0AAV3RM79_LITER</name>
<gene>
    <name evidence="1" type="ORF">LIER_29264</name>
</gene>
<dbReference type="AlphaFoldDB" id="A0AAV3RM79"/>
<protein>
    <submittedName>
        <fullName evidence="1">Uncharacterized protein</fullName>
    </submittedName>
</protein>
<evidence type="ECO:0000313" key="2">
    <source>
        <dbReference type="Proteomes" id="UP001454036"/>
    </source>
</evidence>
<organism evidence="1 2">
    <name type="scientific">Lithospermum erythrorhizon</name>
    <name type="common">Purple gromwell</name>
    <name type="synonym">Lithospermum officinale var. erythrorhizon</name>
    <dbReference type="NCBI Taxonomy" id="34254"/>
    <lineage>
        <taxon>Eukaryota</taxon>
        <taxon>Viridiplantae</taxon>
        <taxon>Streptophyta</taxon>
        <taxon>Embryophyta</taxon>
        <taxon>Tracheophyta</taxon>
        <taxon>Spermatophyta</taxon>
        <taxon>Magnoliopsida</taxon>
        <taxon>eudicotyledons</taxon>
        <taxon>Gunneridae</taxon>
        <taxon>Pentapetalae</taxon>
        <taxon>asterids</taxon>
        <taxon>lamiids</taxon>
        <taxon>Boraginales</taxon>
        <taxon>Boraginaceae</taxon>
        <taxon>Boraginoideae</taxon>
        <taxon>Lithospermeae</taxon>
        <taxon>Lithospermum</taxon>
    </lineage>
</organism>
<dbReference type="Proteomes" id="UP001454036">
    <property type="component" value="Unassembled WGS sequence"/>
</dbReference>
<keyword evidence="2" id="KW-1185">Reference proteome</keyword>
<accession>A0AAV3RM79</accession>
<comment type="caution">
    <text evidence="1">The sequence shown here is derived from an EMBL/GenBank/DDBJ whole genome shotgun (WGS) entry which is preliminary data.</text>
</comment>
<evidence type="ECO:0000313" key="1">
    <source>
        <dbReference type="EMBL" id="GAA0176233.1"/>
    </source>
</evidence>
<dbReference type="EMBL" id="BAABME010010016">
    <property type="protein sequence ID" value="GAA0176233.1"/>
    <property type="molecule type" value="Genomic_DNA"/>
</dbReference>
<sequence length="120" mass="13682">MFTVPMAFKPITPLEKKKQHQLIFQIYNQVEFIGGGSNMKEARAILAAPSVVSTTYIAMWVTLKLPTLPSPPRLLLRNFPIPTPPQIAQKPSQINNKQAQHNLILPQYDHNHLRISYQNL</sequence>
<proteinExistence type="predicted"/>